<sequence length="199" mass="22862">SVTRSEIYKSVSFEEATVSDLLHSAKPRKLPKSVRDFLEKKPSPHNRSTEEEMQSWFNGLMEVSNSAWKGVAAADTHKSPYLGGYMPDISVFSAADVAENAFISKYAYTILEVKKQKCLSGLADEDRGQLLDYLQVLVQQQPLRELFALFVSDGRYFYIMTFDRVNYVFQEQHTTFSRGFEIFFTMISKKSPYIMTVEE</sequence>
<evidence type="ECO:0000313" key="1">
    <source>
        <dbReference type="EMBL" id="CAG8808586.1"/>
    </source>
</evidence>
<dbReference type="EMBL" id="CAJVQC010069023">
    <property type="protein sequence ID" value="CAG8808586.1"/>
    <property type="molecule type" value="Genomic_DNA"/>
</dbReference>
<feature type="non-terminal residue" evidence="1">
    <location>
        <position position="1"/>
    </location>
</feature>
<evidence type="ECO:0000313" key="2">
    <source>
        <dbReference type="Proteomes" id="UP000789920"/>
    </source>
</evidence>
<comment type="caution">
    <text evidence="1">The sequence shown here is derived from an EMBL/GenBank/DDBJ whole genome shotgun (WGS) entry which is preliminary data.</text>
</comment>
<keyword evidence="2" id="KW-1185">Reference proteome</keyword>
<dbReference type="Proteomes" id="UP000789920">
    <property type="component" value="Unassembled WGS sequence"/>
</dbReference>
<organism evidence="1 2">
    <name type="scientific">Racocetra persica</name>
    <dbReference type="NCBI Taxonomy" id="160502"/>
    <lineage>
        <taxon>Eukaryota</taxon>
        <taxon>Fungi</taxon>
        <taxon>Fungi incertae sedis</taxon>
        <taxon>Mucoromycota</taxon>
        <taxon>Glomeromycotina</taxon>
        <taxon>Glomeromycetes</taxon>
        <taxon>Diversisporales</taxon>
        <taxon>Gigasporaceae</taxon>
        <taxon>Racocetra</taxon>
    </lineage>
</organism>
<accession>A0ACA9RTF8</accession>
<name>A0ACA9RTF8_9GLOM</name>
<reference evidence="1" key="1">
    <citation type="submission" date="2021-06" db="EMBL/GenBank/DDBJ databases">
        <authorList>
            <person name="Kallberg Y."/>
            <person name="Tangrot J."/>
            <person name="Rosling A."/>
        </authorList>
    </citation>
    <scope>NUCLEOTIDE SEQUENCE</scope>
    <source>
        <strain evidence="1">MA461A</strain>
    </source>
</reference>
<proteinExistence type="predicted"/>
<gene>
    <name evidence="1" type="ORF">RPERSI_LOCUS22660</name>
</gene>
<protein>
    <submittedName>
        <fullName evidence="1">34176_t:CDS:1</fullName>
    </submittedName>
</protein>